<protein>
    <submittedName>
        <fullName evidence="1">Uncharacterized protein</fullName>
    </submittedName>
</protein>
<organism evidence="1 2">
    <name type="scientific">Scortum barcoo</name>
    <name type="common">barcoo grunter</name>
    <dbReference type="NCBI Taxonomy" id="214431"/>
    <lineage>
        <taxon>Eukaryota</taxon>
        <taxon>Metazoa</taxon>
        <taxon>Chordata</taxon>
        <taxon>Craniata</taxon>
        <taxon>Vertebrata</taxon>
        <taxon>Euteleostomi</taxon>
        <taxon>Actinopterygii</taxon>
        <taxon>Neopterygii</taxon>
        <taxon>Teleostei</taxon>
        <taxon>Neoteleostei</taxon>
        <taxon>Acanthomorphata</taxon>
        <taxon>Eupercaria</taxon>
        <taxon>Centrarchiformes</taxon>
        <taxon>Terapontoidei</taxon>
        <taxon>Terapontidae</taxon>
        <taxon>Scortum</taxon>
    </lineage>
</organism>
<keyword evidence="2" id="KW-1185">Reference proteome</keyword>
<gene>
    <name evidence="1" type="ORF">L3Q82_009598</name>
</gene>
<accession>A0ACB8WFY6</accession>
<reference evidence="1" key="1">
    <citation type="submission" date="2022-04" db="EMBL/GenBank/DDBJ databases">
        <title>Jade perch genome.</title>
        <authorList>
            <person name="Chao B."/>
        </authorList>
    </citation>
    <scope>NUCLEOTIDE SEQUENCE</scope>
    <source>
        <strain evidence="1">CB-2022</strain>
    </source>
</reference>
<evidence type="ECO:0000313" key="1">
    <source>
        <dbReference type="EMBL" id="KAI3366950.1"/>
    </source>
</evidence>
<evidence type="ECO:0000313" key="2">
    <source>
        <dbReference type="Proteomes" id="UP000831701"/>
    </source>
</evidence>
<dbReference type="Proteomes" id="UP000831701">
    <property type="component" value="Chromosome 10"/>
</dbReference>
<sequence>MSVLSSGNLCRFKDYLSLEKISIESNMSLLNSENQVKMKRLVVYCGLVLAFLLSCTEQAEKMSQSLDCVCFSPHMFGLAQVYCEMRLDGAWTVFQRRSGGGVSFNRKWAAYKKGFGNLEQDHWLGLKKIYSLTKNKTKKWTMRVDMWDHDSGSAFAEYRNFKIGNEKTAFKLHVGKYRGNAGDAIRGSYPGIDQNGYGFSTTDRDNDGCSPCIFGDIAQSECTFSEGGGWWYSRCGSASLNGDWHPTGNHIGWASGLHWQTWKTPASYSMKATRMMIKSV</sequence>
<proteinExistence type="predicted"/>
<name>A0ACB8WFY6_9TELE</name>
<dbReference type="EMBL" id="CM041540">
    <property type="protein sequence ID" value="KAI3366950.1"/>
    <property type="molecule type" value="Genomic_DNA"/>
</dbReference>
<comment type="caution">
    <text evidence="1">The sequence shown here is derived from an EMBL/GenBank/DDBJ whole genome shotgun (WGS) entry which is preliminary data.</text>
</comment>